<dbReference type="InterPro" id="IPR008271">
    <property type="entry name" value="Ser/Thr_kinase_AS"/>
</dbReference>
<dbReference type="GO" id="GO:0004708">
    <property type="term" value="F:MAP kinase kinase activity"/>
    <property type="evidence" value="ECO:0007669"/>
    <property type="project" value="UniProtKB-EC"/>
</dbReference>
<dbReference type="PROSITE" id="PS00107">
    <property type="entry name" value="PROTEIN_KINASE_ATP"/>
    <property type="match status" value="1"/>
</dbReference>
<feature type="coiled-coil region" evidence="12">
    <location>
        <begin position="33"/>
        <end position="61"/>
    </location>
</feature>
<dbReference type="OMA" id="EHKFVNM"/>
<feature type="binding site" evidence="10">
    <location>
        <position position="105"/>
    </location>
    <ligand>
        <name>ATP</name>
        <dbReference type="ChEBI" id="CHEBI:30616"/>
    </ligand>
</feature>
<name>G0QSK2_ICHMU</name>
<dbReference type="GO" id="GO:0005524">
    <property type="term" value="F:ATP binding"/>
    <property type="evidence" value="ECO:0007669"/>
    <property type="project" value="UniProtKB-UniRule"/>
</dbReference>
<dbReference type="GO" id="GO:0106310">
    <property type="term" value="F:protein serine kinase activity"/>
    <property type="evidence" value="ECO:0007669"/>
    <property type="project" value="RHEA"/>
</dbReference>
<dbReference type="GO" id="GO:0004713">
    <property type="term" value="F:protein tyrosine kinase activity"/>
    <property type="evidence" value="ECO:0007669"/>
    <property type="project" value="RHEA"/>
</dbReference>
<dbReference type="InterPro" id="IPR011009">
    <property type="entry name" value="Kinase-like_dom_sf"/>
</dbReference>
<comment type="catalytic activity">
    <reaction evidence="8">
        <text>L-threonyl-[protein] + ATP = O-phospho-L-threonyl-[protein] + ADP + H(+)</text>
        <dbReference type="Rhea" id="RHEA:46608"/>
        <dbReference type="Rhea" id="RHEA-COMP:11060"/>
        <dbReference type="Rhea" id="RHEA-COMP:11605"/>
        <dbReference type="ChEBI" id="CHEBI:15378"/>
        <dbReference type="ChEBI" id="CHEBI:30013"/>
        <dbReference type="ChEBI" id="CHEBI:30616"/>
        <dbReference type="ChEBI" id="CHEBI:61977"/>
        <dbReference type="ChEBI" id="CHEBI:456216"/>
        <dbReference type="EC" id="2.7.12.2"/>
    </reaction>
</comment>
<evidence type="ECO:0000256" key="9">
    <source>
        <dbReference type="ARBA" id="ARBA00051693"/>
    </source>
</evidence>
<keyword evidence="2 10" id="KW-0547">Nucleotide-binding</keyword>
<proteinExistence type="inferred from homology"/>
<evidence type="ECO:0000256" key="6">
    <source>
        <dbReference type="ARBA" id="ARBA00038999"/>
    </source>
</evidence>
<dbReference type="AlphaFoldDB" id="G0QSK2"/>
<dbReference type="SUPFAM" id="SSF56112">
    <property type="entry name" value="Protein kinase-like (PK-like)"/>
    <property type="match status" value="1"/>
</dbReference>
<evidence type="ECO:0000256" key="3">
    <source>
        <dbReference type="ARBA" id="ARBA00022777"/>
    </source>
</evidence>
<evidence type="ECO:0000256" key="10">
    <source>
        <dbReference type="PROSITE-ProRule" id="PRU10141"/>
    </source>
</evidence>
<evidence type="ECO:0000313" key="15">
    <source>
        <dbReference type="Proteomes" id="UP000008983"/>
    </source>
</evidence>
<keyword evidence="1 14" id="KW-0808">Transferase</keyword>
<evidence type="ECO:0000256" key="5">
    <source>
        <dbReference type="ARBA" id="ARBA00038035"/>
    </source>
</evidence>
<dbReference type="GO" id="GO:0004674">
    <property type="term" value="F:protein serine/threonine kinase activity"/>
    <property type="evidence" value="ECO:0007669"/>
    <property type="project" value="UniProtKB-KW"/>
</dbReference>
<dbReference type="EMBL" id="GL983814">
    <property type="protein sequence ID" value="EGR31801.1"/>
    <property type="molecule type" value="Genomic_DNA"/>
</dbReference>
<keyword evidence="4 10" id="KW-0067">ATP-binding</keyword>
<evidence type="ECO:0000256" key="11">
    <source>
        <dbReference type="RuleBase" id="RU000304"/>
    </source>
</evidence>
<dbReference type="PANTHER" id="PTHR48013:SF9">
    <property type="entry name" value="DUAL SPECIFICITY MITOGEN-ACTIVATED PROTEIN KINASE KINASE 5"/>
    <property type="match status" value="1"/>
</dbReference>
<comment type="catalytic activity">
    <reaction evidence="9">
        <text>L-tyrosyl-[protein] + ATP = O-phospho-L-tyrosyl-[protein] + ADP + H(+)</text>
        <dbReference type="Rhea" id="RHEA:10596"/>
        <dbReference type="Rhea" id="RHEA-COMP:10136"/>
        <dbReference type="Rhea" id="RHEA-COMP:20101"/>
        <dbReference type="ChEBI" id="CHEBI:15378"/>
        <dbReference type="ChEBI" id="CHEBI:30616"/>
        <dbReference type="ChEBI" id="CHEBI:46858"/>
        <dbReference type="ChEBI" id="CHEBI:61978"/>
        <dbReference type="ChEBI" id="CHEBI:456216"/>
        <dbReference type="EC" id="2.7.12.2"/>
    </reaction>
</comment>
<evidence type="ECO:0000256" key="12">
    <source>
        <dbReference type="SAM" id="Coils"/>
    </source>
</evidence>
<dbReference type="Gene3D" id="1.10.510.10">
    <property type="entry name" value="Transferase(Phosphotransferase) domain 1"/>
    <property type="match status" value="1"/>
</dbReference>
<dbReference type="GeneID" id="14907951"/>
<evidence type="ECO:0000256" key="1">
    <source>
        <dbReference type="ARBA" id="ARBA00022679"/>
    </source>
</evidence>
<dbReference type="Gene3D" id="3.30.200.20">
    <property type="entry name" value="Phosphorylase Kinase, domain 1"/>
    <property type="match status" value="2"/>
</dbReference>
<protein>
    <recommendedName>
        <fullName evidence="6">mitogen-activated protein kinase kinase</fullName>
        <ecNumber evidence="6">2.7.12.2</ecNumber>
    </recommendedName>
</protein>
<keyword evidence="15" id="KW-1185">Reference proteome</keyword>
<reference evidence="14 15" key="1">
    <citation type="submission" date="2011-07" db="EMBL/GenBank/DDBJ databases">
        <authorList>
            <person name="Coyne R."/>
            <person name="Brami D."/>
            <person name="Johnson J."/>
            <person name="Hostetler J."/>
            <person name="Hannick L."/>
            <person name="Clark T."/>
            <person name="Cassidy-Hanley D."/>
            <person name="Inman J."/>
        </authorList>
    </citation>
    <scope>NUCLEOTIDE SEQUENCE [LARGE SCALE GENOMIC DNA]</scope>
    <source>
        <strain evidence="14 15">G5</strain>
    </source>
</reference>
<feature type="domain" description="Protein kinase" evidence="13">
    <location>
        <begin position="70"/>
        <end position="325"/>
    </location>
</feature>
<keyword evidence="12" id="KW-0175">Coiled coil</keyword>
<evidence type="ECO:0000256" key="2">
    <source>
        <dbReference type="ARBA" id="ARBA00022741"/>
    </source>
</evidence>
<dbReference type="InterPro" id="IPR000719">
    <property type="entry name" value="Prot_kinase_dom"/>
</dbReference>
<dbReference type="EC" id="2.7.12.2" evidence="6"/>
<keyword evidence="11" id="KW-0723">Serine/threonine-protein kinase</keyword>
<comment type="similarity">
    <text evidence="5">Belongs to the protein kinase superfamily. STE Ser/Thr protein kinase family. MAP kinase kinase subfamily.</text>
</comment>
<gene>
    <name evidence="14" type="ORF">IMG5_101730</name>
</gene>
<dbReference type="eggNOG" id="KOG0581">
    <property type="taxonomic scope" value="Eukaryota"/>
</dbReference>
<organism evidence="14 15">
    <name type="scientific">Ichthyophthirius multifiliis</name>
    <name type="common">White spot disease agent</name>
    <name type="synonym">Ich</name>
    <dbReference type="NCBI Taxonomy" id="5932"/>
    <lineage>
        <taxon>Eukaryota</taxon>
        <taxon>Sar</taxon>
        <taxon>Alveolata</taxon>
        <taxon>Ciliophora</taxon>
        <taxon>Intramacronucleata</taxon>
        <taxon>Oligohymenophorea</taxon>
        <taxon>Hymenostomatida</taxon>
        <taxon>Ophryoglenina</taxon>
        <taxon>Ichthyophthirius</taxon>
    </lineage>
</organism>
<evidence type="ECO:0000313" key="14">
    <source>
        <dbReference type="EMBL" id="EGR31801.1"/>
    </source>
</evidence>
<dbReference type="STRING" id="857967.G0QSK2"/>
<dbReference type="InterPro" id="IPR017441">
    <property type="entry name" value="Protein_kinase_ATP_BS"/>
</dbReference>
<dbReference type="RefSeq" id="XP_004035287.1">
    <property type="nucleotide sequence ID" value="XM_004035239.1"/>
</dbReference>
<accession>G0QSK2</accession>
<evidence type="ECO:0000256" key="7">
    <source>
        <dbReference type="ARBA" id="ARBA00049014"/>
    </source>
</evidence>
<sequence>MSIEKPVEQLDIEESKKQYNNLQLQTDKDGFKIPLTKKQIQKQEEQKKEIIQQQQNQANQQIYIIPINEVQIIKYLGNGSSGTVQQGYHEKTNTLLALKVITIKKKQKKQYIYQLYIYKQKKYINLHTDEQFKKQINLELNTLINCDNIHIIKCYGAWKITIALELMDMGTLGDLIKQFQYIPETIIGIITYQVLKGLEHLHKKIKVIHRDIKPSNLLINSQGIVKISDFGVSGKINHTLSTKNSWVGTVQYMSPERLLGNDYFSDTDLWALGITIVELAWGKMPFNGMGYWELTNNITSGPIPQLPQNFSDEIKDFVNILNKVE</sequence>
<keyword evidence="3 14" id="KW-0418">Kinase</keyword>
<dbReference type="OrthoDB" id="10252354at2759"/>
<dbReference type="PROSITE" id="PS00108">
    <property type="entry name" value="PROTEIN_KINASE_ST"/>
    <property type="match status" value="1"/>
</dbReference>
<dbReference type="SMART" id="SM00220">
    <property type="entry name" value="S_TKc"/>
    <property type="match status" value="1"/>
</dbReference>
<dbReference type="PROSITE" id="PS50011">
    <property type="entry name" value="PROTEIN_KINASE_DOM"/>
    <property type="match status" value="1"/>
</dbReference>
<dbReference type="Proteomes" id="UP000008983">
    <property type="component" value="Unassembled WGS sequence"/>
</dbReference>
<evidence type="ECO:0000256" key="8">
    <source>
        <dbReference type="ARBA" id="ARBA00049299"/>
    </source>
</evidence>
<comment type="catalytic activity">
    <reaction evidence="7">
        <text>L-seryl-[protein] + ATP = O-phospho-L-seryl-[protein] + ADP + H(+)</text>
        <dbReference type="Rhea" id="RHEA:17989"/>
        <dbReference type="Rhea" id="RHEA-COMP:9863"/>
        <dbReference type="Rhea" id="RHEA-COMP:11604"/>
        <dbReference type="ChEBI" id="CHEBI:15378"/>
        <dbReference type="ChEBI" id="CHEBI:29999"/>
        <dbReference type="ChEBI" id="CHEBI:30616"/>
        <dbReference type="ChEBI" id="CHEBI:83421"/>
        <dbReference type="ChEBI" id="CHEBI:456216"/>
        <dbReference type="EC" id="2.7.12.2"/>
    </reaction>
</comment>
<evidence type="ECO:0000259" key="13">
    <source>
        <dbReference type="PROSITE" id="PS50011"/>
    </source>
</evidence>
<dbReference type="PANTHER" id="PTHR48013">
    <property type="entry name" value="DUAL SPECIFICITY MITOGEN-ACTIVATED PROTEIN KINASE KINASE 5-RELATED"/>
    <property type="match status" value="1"/>
</dbReference>
<dbReference type="Pfam" id="PF00069">
    <property type="entry name" value="Pkinase"/>
    <property type="match status" value="1"/>
</dbReference>
<dbReference type="InParanoid" id="G0QSK2"/>
<evidence type="ECO:0000256" key="4">
    <source>
        <dbReference type="ARBA" id="ARBA00022840"/>
    </source>
</evidence>